<sequence>MQKLVLYSTLAFSLALIVFACSKDKYQDKPTVEVTSINPGQVPLNSPLEIKMQFTDKQGDLDSIFLHKLRLNSKAKPLIPNNDFKYKLPTFPDKTKGEIKVTLQYALDVVSAQKPDAQAGAPNGYEPDTIAFQIVLKDKKGHTSDTTVTDKIVVERVP</sequence>
<accession>A0A1V9G791</accession>
<evidence type="ECO:0000313" key="2">
    <source>
        <dbReference type="EMBL" id="OQP66483.1"/>
    </source>
</evidence>
<reference evidence="2 3" key="1">
    <citation type="submission" date="2016-03" db="EMBL/GenBank/DDBJ databases">
        <title>Niastella vici sp. nov., isolated from farmland soil.</title>
        <authorList>
            <person name="Chen L."/>
            <person name="Wang D."/>
            <person name="Yang S."/>
            <person name="Wang G."/>
        </authorList>
    </citation>
    <scope>NUCLEOTIDE SEQUENCE [LARGE SCALE GENOMIC DNA]</scope>
    <source>
        <strain evidence="2 3">DJ57</strain>
    </source>
</reference>
<dbReference type="AlphaFoldDB" id="A0A1V9G791"/>
<organism evidence="2 3">
    <name type="scientific">Niastella vici</name>
    <dbReference type="NCBI Taxonomy" id="1703345"/>
    <lineage>
        <taxon>Bacteria</taxon>
        <taxon>Pseudomonadati</taxon>
        <taxon>Bacteroidota</taxon>
        <taxon>Chitinophagia</taxon>
        <taxon>Chitinophagales</taxon>
        <taxon>Chitinophagaceae</taxon>
        <taxon>Niastella</taxon>
    </lineage>
</organism>
<proteinExistence type="predicted"/>
<gene>
    <name evidence="2" type="ORF">A3860_13415</name>
</gene>
<dbReference type="STRING" id="1703345.A3860_13415"/>
<keyword evidence="3" id="KW-1185">Reference proteome</keyword>
<dbReference type="EMBL" id="LVYD01000002">
    <property type="protein sequence ID" value="OQP66483.1"/>
    <property type="molecule type" value="Genomic_DNA"/>
</dbReference>
<feature type="chain" id="PRO_5013365866" description="DUF4625 domain-containing protein" evidence="1">
    <location>
        <begin position="21"/>
        <end position="158"/>
    </location>
</feature>
<comment type="caution">
    <text evidence="2">The sequence shown here is derived from an EMBL/GenBank/DDBJ whole genome shotgun (WGS) entry which is preliminary data.</text>
</comment>
<dbReference type="Proteomes" id="UP000192796">
    <property type="component" value="Unassembled WGS sequence"/>
</dbReference>
<dbReference type="OrthoDB" id="658746at2"/>
<keyword evidence="1" id="KW-0732">Signal</keyword>
<evidence type="ECO:0000313" key="3">
    <source>
        <dbReference type="Proteomes" id="UP000192796"/>
    </source>
</evidence>
<feature type="signal peptide" evidence="1">
    <location>
        <begin position="1"/>
        <end position="20"/>
    </location>
</feature>
<protein>
    <recommendedName>
        <fullName evidence="4">DUF4625 domain-containing protein</fullName>
    </recommendedName>
</protein>
<dbReference type="PROSITE" id="PS51257">
    <property type="entry name" value="PROKAR_LIPOPROTEIN"/>
    <property type="match status" value="1"/>
</dbReference>
<evidence type="ECO:0000256" key="1">
    <source>
        <dbReference type="SAM" id="SignalP"/>
    </source>
</evidence>
<dbReference type="RefSeq" id="WP_081145423.1">
    <property type="nucleotide sequence ID" value="NZ_LVYD01000002.1"/>
</dbReference>
<name>A0A1V9G791_9BACT</name>
<evidence type="ECO:0008006" key="4">
    <source>
        <dbReference type="Google" id="ProtNLM"/>
    </source>
</evidence>